<dbReference type="Proteomes" id="UP000052020">
    <property type="component" value="Unassembled WGS sequence"/>
</dbReference>
<evidence type="ECO:0000256" key="2">
    <source>
        <dbReference type="SAM" id="SignalP"/>
    </source>
</evidence>
<keyword evidence="2" id="KW-0732">Signal</keyword>
<evidence type="ECO:0000259" key="3">
    <source>
        <dbReference type="Pfam" id="PF13485"/>
    </source>
</evidence>
<reference evidence="4 5" key="1">
    <citation type="journal article" date="2015" name="Microbiome">
        <title>Genomic resolution of linkages in carbon, nitrogen, and sulfur cycling among widespread estuary sediment bacteria.</title>
        <authorList>
            <person name="Baker B.J."/>
            <person name="Lazar C.S."/>
            <person name="Teske A.P."/>
            <person name="Dick G.J."/>
        </authorList>
    </citation>
    <scope>NUCLEOTIDE SEQUENCE [LARGE SCALE GENOMIC DNA]</scope>
    <source>
        <strain evidence="4">DG_56</strain>
    </source>
</reference>
<feature type="signal peptide" evidence="2">
    <location>
        <begin position="1"/>
        <end position="21"/>
    </location>
</feature>
<dbReference type="Pfam" id="PF13485">
    <property type="entry name" value="Peptidase_MA_2"/>
    <property type="match status" value="1"/>
</dbReference>
<keyword evidence="1" id="KW-1133">Transmembrane helix</keyword>
<evidence type="ECO:0000313" key="4">
    <source>
        <dbReference type="EMBL" id="KPJ63962.1"/>
    </source>
</evidence>
<comment type="caution">
    <text evidence="4">The sequence shown here is derived from an EMBL/GenBank/DDBJ whole genome shotgun (WGS) entry which is preliminary data.</text>
</comment>
<dbReference type="EMBL" id="LIZY01000052">
    <property type="protein sequence ID" value="KPJ63962.1"/>
    <property type="molecule type" value="Genomic_DNA"/>
</dbReference>
<organism evidence="4 5">
    <name type="scientific">candidate division KD3-62 bacterium DG_56</name>
    <dbReference type="NCBI Taxonomy" id="1704032"/>
    <lineage>
        <taxon>Bacteria</taxon>
        <taxon>candidate division KD3-62</taxon>
    </lineage>
</organism>
<protein>
    <recommendedName>
        <fullName evidence="3">Peptidase MA-like domain-containing protein</fullName>
    </recommendedName>
</protein>
<evidence type="ECO:0000313" key="5">
    <source>
        <dbReference type="Proteomes" id="UP000052020"/>
    </source>
</evidence>
<feature type="transmembrane region" description="Helical" evidence="1">
    <location>
        <begin position="251"/>
        <end position="278"/>
    </location>
</feature>
<keyword evidence="1" id="KW-0812">Transmembrane</keyword>
<proteinExistence type="predicted"/>
<dbReference type="InterPro" id="IPR039568">
    <property type="entry name" value="Peptidase_MA-like_dom"/>
</dbReference>
<gene>
    <name evidence="4" type="ORF">AMK68_02740</name>
</gene>
<dbReference type="PATRIC" id="fig|1704032.3.peg.342"/>
<feature type="chain" id="PRO_5006640159" description="Peptidase MA-like domain-containing protein" evidence="2">
    <location>
        <begin position="22"/>
        <end position="310"/>
    </location>
</feature>
<sequence length="310" mass="34544">MITRLTVLIMLAVVLPVPAPAQPTTPATSKQDRRIVLRYQAGDQQLAFAVGRTAGSALGEISRSLETTVPGPVVVYVYSNREAYRQATGASPKNLEIGRASAPPDVIHVDATGTLGNADRVTRHEITHVVLNHALGPALDRCPRWVQEGIARYFERPTAPLDPAVEALLRRGTKIDVDRLDDDIEAGGERGRLAYTKSEALIRWLVKEREPGVLPRLVRELRRHSDFDAALHAATGMSVKQLERGWRRSDAWIYVLSSNNVIWLLMTVLLLAAVVLVYRRRRRRRRLEQVMEEGLDEEIDQPEGGGPTIH</sequence>
<feature type="domain" description="Peptidase MA-like" evidence="3">
    <location>
        <begin position="58"/>
        <end position="248"/>
    </location>
</feature>
<accession>A0A0S7XNG5</accession>
<keyword evidence="1" id="KW-0472">Membrane</keyword>
<name>A0A0S7XNG5_9BACT</name>
<evidence type="ECO:0000256" key="1">
    <source>
        <dbReference type="SAM" id="Phobius"/>
    </source>
</evidence>
<dbReference type="AlphaFoldDB" id="A0A0S7XNG5"/>